<dbReference type="CDD" id="cd05387">
    <property type="entry name" value="BY-kinase"/>
    <property type="match status" value="1"/>
</dbReference>
<keyword evidence="8" id="KW-0418">Kinase</keyword>
<keyword evidence="7" id="KW-0547">Nucleotide-binding</keyword>
<dbReference type="Pfam" id="PF13807">
    <property type="entry name" value="GNVR"/>
    <property type="match status" value="1"/>
</dbReference>
<evidence type="ECO:0000256" key="8">
    <source>
        <dbReference type="ARBA" id="ARBA00022777"/>
    </source>
</evidence>
<comment type="similarity">
    <text evidence="2">Belongs to the etk/wzc family.</text>
</comment>
<name>A0ABV4A2W2_9ENTR</name>
<dbReference type="RefSeq" id="WP_369496452.1">
    <property type="nucleotide sequence ID" value="NZ_JBFZPZ010000001.1"/>
</dbReference>
<comment type="caution">
    <text evidence="19">The sequence shown here is derived from an EMBL/GenBank/DDBJ whole genome shotgun (WGS) entry which is preliminary data.</text>
</comment>
<dbReference type="Gene3D" id="3.40.50.300">
    <property type="entry name" value="P-loop containing nucleotide triphosphate hydrolases"/>
    <property type="match status" value="1"/>
</dbReference>
<feature type="domain" description="Polysaccharide chain length determinant N-terminal" evidence="16">
    <location>
        <begin position="17"/>
        <end position="108"/>
    </location>
</feature>
<evidence type="ECO:0000256" key="11">
    <source>
        <dbReference type="ARBA" id="ARBA00023136"/>
    </source>
</evidence>
<comment type="subcellular location">
    <subcellularLocation>
        <location evidence="1">Cell inner membrane</location>
        <topology evidence="1">Multi-pass membrane protein</topology>
    </subcellularLocation>
</comment>
<dbReference type="InterPro" id="IPR003856">
    <property type="entry name" value="LPS_length_determ_N"/>
</dbReference>
<dbReference type="SUPFAM" id="SSF52540">
    <property type="entry name" value="P-loop containing nucleoside triphosphate hydrolases"/>
    <property type="match status" value="1"/>
</dbReference>
<keyword evidence="12" id="KW-0829">Tyrosine-protein kinase</keyword>
<feature type="domain" description="Tyrosine-protein kinase G-rich" evidence="18">
    <location>
        <begin position="366"/>
        <end position="444"/>
    </location>
</feature>
<dbReference type="InterPro" id="IPR025669">
    <property type="entry name" value="AAA_dom"/>
</dbReference>
<keyword evidence="10 15" id="KW-1133">Transmembrane helix</keyword>
<evidence type="ECO:0000313" key="19">
    <source>
        <dbReference type="EMBL" id="MEX9251033.1"/>
    </source>
</evidence>
<feature type="coiled-coil region" evidence="14">
    <location>
        <begin position="267"/>
        <end position="359"/>
    </location>
</feature>
<organism evidence="19 20">
    <name type="scientific">Pseudenterobacter timonensis</name>
    <dbReference type="NCBI Taxonomy" id="1755099"/>
    <lineage>
        <taxon>Bacteria</taxon>
        <taxon>Pseudomonadati</taxon>
        <taxon>Pseudomonadota</taxon>
        <taxon>Gammaproteobacteria</taxon>
        <taxon>Enterobacterales</taxon>
        <taxon>Enterobacteriaceae</taxon>
        <taxon>Pseudenterobacter</taxon>
    </lineage>
</organism>
<keyword evidence="11 15" id="KW-0472">Membrane</keyword>
<protein>
    <submittedName>
        <fullName evidence="19">Polysaccharide biosynthesis tyrosine autokinase</fullName>
        <ecNumber evidence="19">2.7.10.2</ecNumber>
    </submittedName>
</protein>
<dbReference type="InterPro" id="IPR027417">
    <property type="entry name" value="P-loop_NTPase"/>
</dbReference>
<dbReference type="PANTHER" id="PTHR32309">
    <property type="entry name" value="TYROSINE-PROTEIN KINASE"/>
    <property type="match status" value="1"/>
</dbReference>
<dbReference type="EMBL" id="JBFZPZ010000001">
    <property type="protein sequence ID" value="MEX9251033.1"/>
    <property type="molecule type" value="Genomic_DNA"/>
</dbReference>
<keyword evidence="5 19" id="KW-0808">Transferase</keyword>
<keyword evidence="4" id="KW-0997">Cell inner membrane</keyword>
<feature type="transmembrane region" description="Helical" evidence="15">
    <location>
        <begin position="423"/>
        <end position="447"/>
    </location>
</feature>
<evidence type="ECO:0000256" key="13">
    <source>
        <dbReference type="ARBA" id="ARBA00053015"/>
    </source>
</evidence>
<keyword evidence="20" id="KW-1185">Reference proteome</keyword>
<evidence type="ECO:0000259" key="17">
    <source>
        <dbReference type="Pfam" id="PF13614"/>
    </source>
</evidence>
<dbReference type="Pfam" id="PF02706">
    <property type="entry name" value="Wzz"/>
    <property type="match status" value="1"/>
</dbReference>
<evidence type="ECO:0000256" key="14">
    <source>
        <dbReference type="SAM" id="Coils"/>
    </source>
</evidence>
<evidence type="ECO:0000259" key="16">
    <source>
        <dbReference type="Pfam" id="PF02706"/>
    </source>
</evidence>
<evidence type="ECO:0000313" key="20">
    <source>
        <dbReference type="Proteomes" id="UP001561463"/>
    </source>
</evidence>
<dbReference type="NCBIfam" id="TIGR01007">
    <property type="entry name" value="eps_fam"/>
    <property type="match status" value="1"/>
</dbReference>
<feature type="domain" description="AAA" evidence="17">
    <location>
        <begin position="531"/>
        <end position="653"/>
    </location>
</feature>
<reference evidence="19 20" key="1">
    <citation type="submission" date="2024-03" db="EMBL/GenBank/DDBJ databases">
        <title>Role of Flies in the Dissemination of Carbapenem-Resistant Enterobacteriaceae (CRE): An Epidemiological and Genomic Study in China.</title>
        <authorList>
            <person name="Chen K."/>
            <person name="Zhang R."/>
            <person name="Chen S."/>
        </authorList>
    </citation>
    <scope>NUCLEOTIDE SEQUENCE [LARGE SCALE GENOMIC DNA]</scope>
    <source>
        <strain evidence="20">fly-313</strain>
    </source>
</reference>
<comment type="catalytic activity">
    <reaction evidence="13">
        <text>L-tyrosyl-[protein] + ATP = O-phospho-L-tyrosyl-[protein] + ADP + H(+)</text>
        <dbReference type="Rhea" id="RHEA:10596"/>
        <dbReference type="Rhea" id="RHEA-COMP:10136"/>
        <dbReference type="Rhea" id="RHEA-COMP:20101"/>
        <dbReference type="ChEBI" id="CHEBI:15378"/>
        <dbReference type="ChEBI" id="CHEBI:30616"/>
        <dbReference type="ChEBI" id="CHEBI:46858"/>
        <dbReference type="ChEBI" id="CHEBI:61978"/>
        <dbReference type="ChEBI" id="CHEBI:456216"/>
    </reaction>
</comment>
<evidence type="ECO:0000256" key="7">
    <source>
        <dbReference type="ARBA" id="ARBA00022741"/>
    </source>
</evidence>
<dbReference type="InterPro" id="IPR005702">
    <property type="entry name" value="Wzc-like_C"/>
</dbReference>
<dbReference type="InterPro" id="IPR050445">
    <property type="entry name" value="Bact_polysacc_biosynth/exp"/>
</dbReference>
<dbReference type="GO" id="GO:0004715">
    <property type="term" value="F:non-membrane spanning protein tyrosine kinase activity"/>
    <property type="evidence" value="ECO:0007669"/>
    <property type="project" value="UniProtKB-EC"/>
</dbReference>
<dbReference type="Pfam" id="PF23607">
    <property type="entry name" value="WZC_N"/>
    <property type="match status" value="1"/>
</dbReference>
<evidence type="ECO:0000259" key="18">
    <source>
        <dbReference type="Pfam" id="PF13807"/>
    </source>
</evidence>
<keyword evidence="9" id="KW-0067">ATP-binding</keyword>
<evidence type="ECO:0000256" key="15">
    <source>
        <dbReference type="SAM" id="Phobius"/>
    </source>
</evidence>
<evidence type="ECO:0000256" key="6">
    <source>
        <dbReference type="ARBA" id="ARBA00022692"/>
    </source>
</evidence>
<evidence type="ECO:0000256" key="2">
    <source>
        <dbReference type="ARBA" id="ARBA00008883"/>
    </source>
</evidence>
<keyword evidence="14" id="KW-0175">Coiled coil</keyword>
<proteinExistence type="inferred from homology"/>
<evidence type="ECO:0000256" key="3">
    <source>
        <dbReference type="ARBA" id="ARBA00022475"/>
    </source>
</evidence>
<evidence type="ECO:0000256" key="5">
    <source>
        <dbReference type="ARBA" id="ARBA00022679"/>
    </source>
</evidence>
<keyword evidence="3" id="KW-1003">Cell membrane</keyword>
<accession>A0ABV4A2W2</accession>
<gene>
    <name evidence="19" type="ORF">AB7Z85_00635</name>
</gene>
<evidence type="ECO:0000256" key="1">
    <source>
        <dbReference type="ARBA" id="ARBA00004429"/>
    </source>
</evidence>
<dbReference type="EC" id="2.7.10.2" evidence="19"/>
<evidence type="ECO:0000256" key="9">
    <source>
        <dbReference type="ARBA" id="ARBA00022840"/>
    </source>
</evidence>
<evidence type="ECO:0000256" key="10">
    <source>
        <dbReference type="ARBA" id="ARBA00022989"/>
    </source>
</evidence>
<dbReference type="Pfam" id="PF13614">
    <property type="entry name" value="AAA_31"/>
    <property type="match status" value="1"/>
</dbReference>
<evidence type="ECO:0000256" key="4">
    <source>
        <dbReference type="ARBA" id="ARBA00022519"/>
    </source>
</evidence>
<dbReference type="PANTHER" id="PTHR32309:SF32">
    <property type="entry name" value="TYROSINE-PROTEIN KINASE ETK-RELATED"/>
    <property type="match status" value="1"/>
</dbReference>
<dbReference type="Proteomes" id="UP001561463">
    <property type="component" value="Unassembled WGS sequence"/>
</dbReference>
<feature type="transmembrane region" description="Helical" evidence="15">
    <location>
        <begin position="33"/>
        <end position="52"/>
    </location>
</feature>
<dbReference type="InterPro" id="IPR032807">
    <property type="entry name" value="GNVR"/>
</dbReference>
<keyword evidence="6 15" id="KW-0812">Transmembrane</keyword>
<evidence type="ECO:0000256" key="12">
    <source>
        <dbReference type="ARBA" id="ARBA00023137"/>
    </source>
</evidence>
<sequence>MSSYITDGYGASASEENELDLARLLGEAIDHRVMILVFTLLFTLAAGVYVIFATPVYRADALIQVESKKDTSPWQTLEKLAPDLTPDAEPEMLLLKSRMILGKTVDELRLNDRVRQRYLPVVGPLWAKIAGKKPASLTLGRLQLPGSQDELLLTVLDRTHFRVEGAGIHAQGETGKPLYQAGMTLEVKSIEAAPGDQFSLSKQTRLEAINALNTALTVTELAKQSGMLSLTLIGTHPEKMEKTLNHIAENYLQQNIRRQAEQDARSLAFLQRQLPQVQRELDTAEERLNDYRKQRDSVDLSLEAKSVLEQMVNVENQLNELTFREAEVSQHFKKDHPTFRALLEKRQTLEAEKEKLNKRITTMPTTQQHILRLSRDVDSGRVIYQQLLTRQQELNISRSSTIGNVRIIDAAVTQPEAIKPKKMLIMVLGVLSGLIFSTGIVMVRLALRRGIDGSDALEAQGFEVMATLPRSPWLWKQTRLHGINLWYGRNRHIIKNVPFLPVDKPLDLFVEAVRGLRASLYFTLMEAENRIIMISGPTQDCGKTLVSTSLASVVAQAGKRVLFIDADMRKGYVHHIFSLPNTHGLAQVLAGSRHCEEVVQRYEAGGIDVITCGEVQGNPSELLMREAFQQLMEWANARYDMVVVDTPPILAVSDSLLVGRAAASTLLVARFGMNTAKEMQVCLKRLQQVGVTVKGAILNDIVHSSASYYRTGYRHAYDYGYADEKPREKT</sequence>